<dbReference type="Proteomes" id="UP000647172">
    <property type="component" value="Unassembled WGS sequence"/>
</dbReference>
<proteinExistence type="predicted"/>
<keyword evidence="2" id="KW-1185">Reference proteome</keyword>
<gene>
    <name evidence="1" type="ORF">Ani05nite_67040</name>
</gene>
<accession>A0A919JPN2</accession>
<reference evidence="1" key="1">
    <citation type="submission" date="2021-01" db="EMBL/GenBank/DDBJ databases">
        <title>Whole genome shotgun sequence of Actinoplanes nipponensis NBRC 14063.</title>
        <authorList>
            <person name="Komaki H."/>
            <person name="Tamura T."/>
        </authorList>
    </citation>
    <scope>NUCLEOTIDE SEQUENCE</scope>
    <source>
        <strain evidence="1">NBRC 14063</strain>
    </source>
</reference>
<dbReference type="AlphaFoldDB" id="A0A919JPN2"/>
<dbReference type="EMBL" id="BOMQ01000079">
    <property type="protein sequence ID" value="GIE53170.1"/>
    <property type="molecule type" value="Genomic_DNA"/>
</dbReference>
<evidence type="ECO:0000313" key="1">
    <source>
        <dbReference type="EMBL" id="GIE53170.1"/>
    </source>
</evidence>
<sequence>MRRWNDGDGEDPQVWRRELERWKKRQAEAVRTQAEGRQQLESAQQDATLVSGWQSRLAVLRDDTAARGAHLADLADATAAAGAAIIDLTGRIADHDQTRDLATARLLGGPPVTAPVVLLPLVLQASWNGATLRVRAFPDVLTVDQHHAQLTAAEQQAGARYWATRGAGGPAATAQAWDDLVRAAGPPRAAWIATVTDPQTPPGPPGDRQWTDVTARAALLPDRLALIVYAAGEPVNLGTVNAPRYVVWGTDITGDLAETAFADPAQPDWTTDFAMAVDTGMAFSVDMPVGAPAIERLVVVGLRGAPADLAALLAAHAWSTGLEILADGTSTNNSDHIRSGATGAHDAEVAAALIGPPAAVAAGSTGEQLATLLGLDPAGFARIAGSAADRSGAAGAMRLLVGLGATGPLKTSRGAGGAWEQLRPGGPAPALRVGPQPYGILPTTAPARWRPAAGEATAAIAPMLAAWAATHTRPVDTDPAQPAAPASAARRVVRGDNSALLDILRENGSSIAWSNGSAYRGTAELVGDDAAYLRTIADGTAGPLPPTLLARLATAAKGAAGPDEARLNDVLRTLADAGAEPDGIALLTRLLTEHLDALSHRIDAWITAAPTERLLAQRAAAGGAPPFVGAYGYLENVRPGGEPRSLGHVHAPSLEHAATAAVLRAGYLGERRAAWQPIVDAADQRRADAESFLAFLRAHPPPRGVDPDDMLAWRQQVQAAQLDVAHAYQLLTHTRAARDAAAPLDPTAEDALTLAVDLSSRRIRAARWVLDAVRSGQPLGAILGYQVERDLADSGLQQYLTGLRKLTRFPTGTELEAREKARREAEDALGGVLTTLRGLQAAAADTTAVDAAQTALATAMATRDRAVTAAAPYVALQQELAILDHQIDVLNAKIAGIRARRPPVRTRTVKINAPD</sequence>
<dbReference type="RefSeq" id="WP_203775008.1">
    <property type="nucleotide sequence ID" value="NZ_BAAAYJ010000037.1"/>
</dbReference>
<organism evidence="1 2">
    <name type="scientific">Actinoplanes nipponensis</name>
    <dbReference type="NCBI Taxonomy" id="135950"/>
    <lineage>
        <taxon>Bacteria</taxon>
        <taxon>Bacillati</taxon>
        <taxon>Actinomycetota</taxon>
        <taxon>Actinomycetes</taxon>
        <taxon>Micromonosporales</taxon>
        <taxon>Micromonosporaceae</taxon>
        <taxon>Actinoplanes</taxon>
    </lineage>
</organism>
<name>A0A919JPN2_9ACTN</name>
<evidence type="ECO:0000313" key="2">
    <source>
        <dbReference type="Proteomes" id="UP000647172"/>
    </source>
</evidence>
<protein>
    <submittedName>
        <fullName evidence="1">Uncharacterized protein</fullName>
    </submittedName>
</protein>
<comment type="caution">
    <text evidence="1">The sequence shown here is derived from an EMBL/GenBank/DDBJ whole genome shotgun (WGS) entry which is preliminary data.</text>
</comment>